<reference evidence="13 14" key="1">
    <citation type="submission" date="2021-10" db="EMBL/GenBank/DDBJ databases">
        <title>Anaerobic single-cell dispensing facilitates the cultivation of human gut bacteria.</title>
        <authorList>
            <person name="Afrizal A."/>
        </authorList>
    </citation>
    <scope>NUCLEOTIDE SEQUENCE [LARGE SCALE GENOMIC DNA]</scope>
    <source>
        <strain evidence="13 14">CLA-AA-H244</strain>
    </source>
</reference>
<comment type="subcellular location">
    <subcellularLocation>
        <location evidence="11">Cytoplasm</location>
    </subcellularLocation>
</comment>
<keyword evidence="8 11" id="KW-0067">ATP-binding</keyword>
<comment type="function">
    <text evidence="1 11">Essential for recycling GMP and indirectly, cGMP.</text>
</comment>
<keyword evidence="14" id="KW-1185">Reference proteome</keyword>
<feature type="binding site" evidence="11">
    <location>
        <begin position="12"/>
        <end position="19"/>
    </location>
    <ligand>
        <name>ATP</name>
        <dbReference type="ChEBI" id="CHEBI:30616"/>
    </ligand>
</feature>
<dbReference type="HAMAP" id="MF_00328">
    <property type="entry name" value="Guanylate_kinase"/>
    <property type="match status" value="1"/>
</dbReference>
<dbReference type="InterPro" id="IPR020590">
    <property type="entry name" value="Guanylate_kinase_CS"/>
</dbReference>
<evidence type="ECO:0000256" key="8">
    <source>
        <dbReference type="ARBA" id="ARBA00022840"/>
    </source>
</evidence>
<keyword evidence="6 11" id="KW-0547">Nucleotide-binding</keyword>
<dbReference type="Pfam" id="PF00625">
    <property type="entry name" value="Guanylate_kin"/>
    <property type="match status" value="1"/>
</dbReference>
<organism evidence="13 14">
    <name type="scientific">Gallintestinimicrobium propionicum</name>
    <dbReference type="NCBI Taxonomy" id="2981770"/>
    <lineage>
        <taxon>Bacteria</taxon>
        <taxon>Bacillati</taxon>
        <taxon>Bacillota</taxon>
        <taxon>Clostridia</taxon>
        <taxon>Lachnospirales</taxon>
        <taxon>Lachnospiraceae</taxon>
        <taxon>Gallintestinimicrobium</taxon>
    </lineage>
</organism>
<dbReference type="Gene3D" id="3.30.63.10">
    <property type="entry name" value="Guanylate Kinase phosphate binding domain"/>
    <property type="match status" value="1"/>
</dbReference>
<keyword evidence="7 11" id="KW-0418">Kinase</keyword>
<dbReference type="InterPro" id="IPR027417">
    <property type="entry name" value="P-loop_NTPase"/>
</dbReference>
<evidence type="ECO:0000313" key="14">
    <source>
        <dbReference type="Proteomes" id="UP001199355"/>
    </source>
</evidence>
<dbReference type="RefSeq" id="WP_308728392.1">
    <property type="nucleotide sequence ID" value="NZ_JAJEQF010000023.1"/>
</dbReference>
<evidence type="ECO:0000256" key="5">
    <source>
        <dbReference type="ARBA" id="ARBA00022679"/>
    </source>
</evidence>
<dbReference type="NCBIfam" id="TIGR03263">
    <property type="entry name" value="guanyl_kin"/>
    <property type="match status" value="1"/>
</dbReference>
<dbReference type="FunFam" id="3.30.63.10:FF:000002">
    <property type="entry name" value="Guanylate kinase 1"/>
    <property type="match status" value="1"/>
</dbReference>
<feature type="domain" description="Guanylate kinase-like" evidence="12">
    <location>
        <begin position="5"/>
        <end position="183"/>
    </location>
</feature>
<dbReference type="Gene3D" id="3.40.50.300">
    <property type="entry name" value="P-loop containing nucleotide triphosphate hydrolases"/>
    <property type="match status" value="1"/>
</dbReference>
<proteinExistence type="inferred from homology"/>
<dbReference type="EC" id="2.7.4.8" evidence="3 11"/>
<keyword evidence="11" id="KW-0963">Cytoplasm</keyword>
<comment type="caution">
    <text evidence="13">The sequence shown here is derived from an EMBL/GenBank/DDBJ whole genome shotgun (WGS) entry which is preliminary data.</text>
</comment>
<dbReference type="SMART" id="SM00072">
    <property type="entry name" value="GuKc"/>
    <property type="match status" value="1"/>
</dbReference>
<comment type="catalytic activity">
    <reaction evidence="10 11">
        <text>GMP + ATP = GDP + ADP</text>
        <dbReference type="Rhea" id="RHEA:20780"/>
        <dbReference type="ChEBI" id="CHEBI:30616"/>
        <dbReference type="ChEBI" id="CHEBI:58115"/>
        <dbReference type="ChEBI" id="CHEBI:58189"/>
        <dbReference type="ChEBI" id="CHEBI:456216"/>
        <dbReference type="EC" id="2.7.4.8"/>
    </reaction>
</comment>
<evidence type="ECO:0000313" key="13">
    <source>
        <dbReference type="EMBL" id="MCC2167941.1"/>
    </source>
</evidence>
<protein>
    <recommendedName>
        <fullName evidence="4 11">Guanylate kinase</fullName>
        <ecNumber evidence="3 11">2.7.4.8</ecNumber>
    </recommendedName>
    <alternativeName>
        <fullName evidence="9 11">GMP kinase</fullName>
    </alternativeName>
</protein>
<dbReference type="SUPFAM" id="SSF52540">
    <property type="entry name" value="P-loop containing nucleoside triphosphate hydrolases"/>
    <property type="match status" value="1"/>
</dbReference>
<comment type="similarity">
    <text evidence="2 11">Belongs to the guanylate kinase family.</text>
</comment>
<dbReference type="CDD" id="cd00071">
    <property type="entry name" value="GMPK"/>
    <property type="match status" value="1"/>
</dbReference>
<sequence length="211" mass="23580">MNHRGLLVVVSGFSGVGKGTLVKKLVTECDNYALSVSMTTRKPREGEIDGVSYFFVDHDTFEQTIAQDGLVEYASYVGNYYGTPKAWVEEQRNSGKDVVLEIEVQGALKVKEKFPDAVLIFVLPPSAKELKRRLEGRGTETQDVVLKRLSRAEEESAFVEQYDYIVVNDDLGACMEAVNGIVRAEHQRPNLNLEHITNLKEELNALVKGEN</sequence>
<dbReference type="AlphaFoldDB" id="A0AAE3DNV9"/>
<dbReference type="InterPro" id="IPR017665">
    <property type="entry name" value="Guanylate_kinase"/>
</dbReference>
<accession>A0AAE3DNV9</accession>
<evidence type="ECO:0000256" key="10">
    <source>
        <dbReference type="ARBA" id="ARBA00048594"/>
    </source>
</evidence>
<evidence type="ECO:0000256" key="4">
    <source>
        <dbReference type="ARBA" id="ARBA00016296"/>
    </source>
</evidence>
<dbReference type="PANTHER" id="PTHR23117">
    <property type="entry name" value="GUANYLATE KINASE-RELATED"/>
    <property type="match status" value="1"/>
</dbReference>
<evidence type="ECO:0000256" key="6">
    <source>
        <dbReference type="ARBA" id="ARBA00022741"/>
    </source>
</evidence>
<dbReference type="GO" id="GO:0005524">
    <property type="term" value="F:ATP binding"/>
    <property type="evidence" value="ECO:0007669"/>
    <property type="project" value="UniProtKB-UniRule"/>
</dbReference>
<evidence type="ECO:0000256" key="1">
    <source>
        <dbReference type="ARBA" id="ARBA00003531"/>
    </source>
</evidence>
<dbReference type="EMBL" id="JAJEQF010000023">
    <property type="protein sequence ID" value="MCC2167941.1"/>
    <property type="molecule type" value="Genomic_DNA"/>
</dbReference>
<dbReference type="PROSITE" id="PS00856">
    <property type="entry name" value="GUANYLATE_KINASE_1"/>
    <property type="match status" value="1"/>
</dbReference>
<evidence type="ECO:0000259" key="12">
    <source>
        <dbReference type="PROSITE" id="PS50052"/>
    </source>
</evidence>
<name>A0AAE3DNV9_9FIRM</name>
<dbReference type="InterPro" id="IPR008145">
    <property type="entry name" value="GK/Ca_channel_bsu"/>
</dbReference>
<evidence type="ECO:0000256" key="7">
    <source>
        <dbReference type="ARBA" id="ARBA00022777"/>
    </source>
</evidence>
<keyword evidence="5 11" id="KW-0808">Transferase</keyword>
<dbReference type="GO" id="GO:0004385">
    <property type="term" value="F:GMP kinase activity"/>
    <property type="evidence" value="ECO:0007669"/>
    <property type="project" value="UniProtKB-UniRule"/>
</dbReference>
<dbReference type="Proteomes" id="UP001199355">
    <property type="component" value="Unassembled WGS sequence"/>
</dbReference>
<dbReference type="PANTHER" id="PTHR23117:SF13">
    <property type="entry name" value="GUANYLATE KINASE"/>
    <property type="match status" value="1"/>
</dbReference>
<evidence type="ECO:0000256" key="3">
    <source>
        <dbReference type="ARBA" id="ARBA00012961"/>
    </source>
</evidence>
<evidence type="ECO:0000256" key="9">
    <source>
        <dbReference type="ARBA" id="ARBA00030128"/>
    </source>
</evidence>
<evidence type="ECO:0000256" key="2">
    <source>
        <dbReference type="ARBA" id="ARBA00005790"/>
    </source>
</evidence>
<evidence type="ECO:0000256" key="11">
    <source>
        <dbReference type="HAMAP-Rule" id="MF_00328"/>
    </source>
</evidence>
<dbReference type="GO" id="GO:0005829">
    <property type="term" value="C:cytosol"/>
    <property type="evidence" value="ECO:0007669"/>
    <property type="project" value="TreeGrafter"/>
</dbReference>
<dbReference type="InterPro" id="IPR008144">
    <property type="entry name" value="Guanylate_kin-like_dom"/>
</dbReference>
<dbReference type="PROSITE" id="PS50052">
    <property type="entry name" value="GUANYLATE_KINASE_2"/>
    <property type="match status" value="1"/>
</dbReference>
<gene>
    <name evidence="11 13" type="primary">gmk</name>
    <name evidence="13" type="ORF">LKD45_09590</name>
</gene>